<sequence>MVRALACLGDKTSYGEIITASADDDGRLMVDCRYVLILPDGHTETRNTDSQGMTEWHYAESAENINLHILMD</sequence>
<protein>
    <submittedName>
        <fullName evidence="1">Uncharacterized protein</fullName>
    </submittedName>
</protein>
<accession>A0AAN4EWN2</accession>
<dbReference type="EMBL" id="ABLGCN030000011">
    <property type="protein sequence ID" value="EMM7459254.1"/>
    <property type="molecule type" value="Genomic_DNA"/>
</dbReference>
<proteinExistence type="predicted"/>
<organism evidence="1 2">
    <name type="scientific">Citrobacter freundii</name>
    <dbReference type="NCBI Taxonomy" id="546"/>
    <lineage>
        <taxon>Bacteria</taxon>
        <taxon>Pseudomonadati</taxon>
        <taxon>Pseudomonadota</taxon>
        <taxon>Gammaproteobacteria</taxon>
        <taxon>Enterobacterales</taxon>
        <taxon>Enterobacteriaceae</taxon>
        <taxon>Citrobacter</taxon>
        <taxon>Citrobacter freundii complex</taxon>
    </lineage>
</organism>
<name>A0AAN4EWN2_CITFR</name>
<evidence type="ECO:0000313" key="2">
    <source>
        <dbReference type="Proteomes" id="UP001169574"/>
    </source>
</evidence>
<comment type="caution">
    <text evidence="1">The sequence shown here is derived from an EMBL/GenBank/DDBJ whole genome shotgun (WGS) entry which is preliminary data.</text>
</comment>
<dbReference type="AlphaFoldDB" id="A0AAN4EWN2"/>
<evidence type="ECO:0000313" key="1">
    <source>
        <dbReference type="EMBL" id="EMM7459254.1"/>
    </source>
</evidence>
<reference evidence="1" key="1">
    <citation type="submission" date="2024-02" db="EMBL/GenBank/DDBJ databases">
        <authorList>
            <consortium name="Clinical and Environmental Microbiology Branch: Whole genome sequencing antimicrobial resistance pathogens in the healthcare setting"/>
        </authorList>
    </citation>
    <scope>NUCLEOTIDE SEQUENCE</scope>
    <source>
        <strain evidence="1">Whole organism</strain>
    </source>
</reference>
<dbReference type="RefSeq" id="WP_204529004.1">
    <property type="nucleotide sequence ID" value="NZ_JBDYRU010000001.1"/>
</dbReference>
<gene>
    <name evidence="1" type="ORF">P7U51_003812</name>
</gene>
<dbReference type="Proteomes" id="UP001169574">
    <property type="component" value="Unassembled WGS sequence"/>
</dbReference>